<dbReference type="AlphaFoldDB" id="A0A0E9VH60"/>
<reference evidence="1" key="2">
    <citation type="journal article" date="2015" name="Fish Shellfish Immunol.">
        <title>Early steps in the European eel (Anguilla anguilla)-Vibrio vulnificus interaction in the gills: Role of the RtxA13 toxin.</title>
        <authorList>
            <person name="Callol A."/>
            <person name="Pajuelo D."/>
            <person name="Ebbesson L."/>
            <person name="Teles M."/>
            <person name="MacKenzie S."/>
            <person name="Amaro C."/>
        </authorList>
    </citation>
    <scope>NUCLEOTIDE SEQUENCE</scope>
</reference>
<organism evidence="1">
    <name type="scientific">Anguilla anguilla</name>
    <name type="common">European freshwater eel</name>
    <name type="synonym">Muraena anguilla</name>
    <dbReference type="NCBI Taxonomy" id="7936"/>
    <lineage>
        <taxon>Eukaryota</taxon>
        <taxon>Metazoa</taxon>
        <taxon>Chordata</taxon>
        <taxon>Craniata</taxon>
        <taxon>Vertebrata</taxon>
        <taxon>Euteleostomi</taxon>
        <taxon>Actinopterygii</taxon>
        <taxon>Neopterygii</taxon>
        <taxon>Teleostei</taxon>
        <taxon>Anguilliformes</taxon>
        <taxon>Anguillidae</taxon>
        <taxon>Anguilla</taxon>
    </lineage>
</organism>
<dbReference type="EMBL" id="GBXM01031108">
    <property type="protein sequence ID" value="JAH77469.1"/>
    <property type="molecule type" value="Transcribed_RNA"/>
</dbReference>
<evidence type="ECO:0000313" key="1">
    <source>
        <dbReference type="EMBL" id="JAH77469.1"/>
    </source>
</evidence>
<proteinExistence type="predicted"/>
<reference evidence="1" key="1">
    <citation type="submission" date="2014-11" db="EMBL/GenBank/DDBJ databases">
        <authorList>
            <person name="Amaro Gonzalez C."/>
        </authorList>
    </citation>
    <scope>NUCLEOTIDE SEQUENCE</scope>
</reference>
<sequence length="30" mass="3496">MRHSNKVLKLKLLIKSIIFGQRKKLSSCLI</sequence>
<name>A0A0E9VH60_ANGAN</name>
<protein>
    <submittedName>
        <fullName evidence="1">Uncharacterized protein</fullName>
    </submittedName>
</protein>
<accession>A0A0E9VH60</accession>